<dbReference type="EMBL" id="JAKRRX010000080">
    <property type="protein sequence ID" value="MCW8334904.1"/>
    <property type="molecule type" value="Genomic_DNA"/>
</dbReference>
<evidence type="ECO:0000313" key="1">
    <source>
        <dbReference type="EMBL" id="MCW8334904.1"/>
    </source>
</evidence>
<comment type="caution">
    <text evidence="1">The sequence shown here is derived from an EMBL/GenBank/DDBJ whole genome shotgun (WGS) entry which is preliminary data.</text>
</comment>
<evidence type="ECO:0008006" key="3">
    <source>
        <dbReference type="Google" id="ProtNLM"/>
    </source>
</evidence>
<sequence length="231" mass="26560">MNNIYTNMWKSFSSGLESGNYDIDLNIGDINDSRRGLSILGYIDENNDEVGDNISSFIDRVMSIEPEQYGYPVTELHLTVLSIITCFSGFSLSDINPQDYNKIFYDVFNGLPPIEVNFKGITASSSCIIIQGFTSCHSLEVLRERLRVRFSESNLMTSIDSRYKAETAHCTAIRFCLPLRDRYKLLRLCERYREHDFGVVTFRNFELVFNNWYQNKSITKSLGKIVLNNSS</sequence>
<organism evidence="1 2">
    <name type="scientific">Vibrio paucivorans</name>
    <dbReference type="NCBI Taxonomy" id="2829489"/>
    <lineage>
        <taxon>Bacteria</taxon>
        <taxon>Pseudomonadati</taxon>
        <taxon>Pseudomonadota</taxon>
        <taxon>Gammaproteobacteria</taxon>
        <taxon>Vibrionales</taxon>
        <taxon>Vibrionaceae</taxon>
        <taxon>Vibrio</taxon>
    </lineage>
</organism>
<accession>A0A9X3CG43</accession>
<gene>
    <name evidence="1" type="ORF">MD483_13850</name>
</gene>
<evidence type="ECO:0000313" key="2">
    <source>
        <dbReference type="Proteomes" id="UP001155586"/>
    </source>
</evidence>
<reference evidence="1" key="1">
    <citation type="submission" date="2022-02" db="EMBL/GenBank/DDBJ databases">
        <title>Vibrio sp. nov., a new bacterium isolated from Bohai sea, China.</title>
        <authorList>
            <person name="Yuan Y."/>
        </authorList>
    </citation>
    <scope>NUCLEOTIDE SEQUENCE</scope>
    <source>
        <strain evidence="1">DBSS07</strain>
    </source>
</reference>
<keyword evidence="2" id="KW-1185">Reference proteome</keyword>
<dbReference type="Gene3D" id="3.90.1140.10">
    <property type="entry name" value="Cyclic phosphodiesterase"/>
    <property type="match status" value="1"/>
</dbReference>
<proteinExistence type="predicted"/>
<dbReference type="RefSeq" id="WP_265688225.1">
    <property type="nucleotide sequence ID" value="NZ_JAKRRX010000080.1"/>
</dbReference>
<name>A0A9X3CG43_9VIBR</name>
<dbReference type="AlphaFoldDB" id="A0A9X3CG43"/>
<protein>
    <recommendedName>
        <fullName evidence="3">Mutarotase</fullName>
    </recommendedName>
</protein>
<dbReference type="Proteomes" id="UP001155586">
    <property type="component" value="Unassembled WGS sequence"/>
</dbReference>